<reference evidence="1 2" key="2">
    <citation type="submission" date="2023-06" db="EMBL/GenBank/DDBJ databases">
        <authorList>
            <person name="Zeman M."/>
            <person name="Kubasova T."/>
            <person name="Jahodarova E."/>
            <person name="Nykrynova M."/>
            <person name="Rychlik I."/>
        </authorList>
    </citation>
    <scope>NUCLEOTIDE SEQUENCE [LARGE SCALE GENOMIC DNA]</scope>
    <source>
        <strain evidence="1 2">ET341</strain>
    </source>
</reference>
<dbReference type="RefSeq" id="WP_241146979.1">
    <property type="nucleotide sequence ID" value="NZ_JAUDCK010000007.1"/>
</dbReference>
<comment type="caution">
    <text evidence="1">The sequence shown here is derived from an EMBL/GenBank/DDBJ whole genome shotgun (WGS) entry which is preliminary data.</text>
</comment>
<reference evidence="2" key="1">
    <citation type="submission" date="2023-06" db="EMBL/GenBank/DDBJ databases">
        <title>Identification and characterization of horizontal gene transfer across gut microbiota members of farm animals based on homology search.</title>
        <authorList>
            <person name="Zeman M."/>
            <person name="Kubasova T."/>
            <person name="Jahodarova E."/>
            <person name="Nykrynova M."/>
            <person name="Rychlik I."/>
        </authorList>
    </citation>
    <scope>NUCLEOTIDE SEQUENCE [LARGE SCALE GENOMIC DNA]</scope>
    <source>
        <strain evidence="2">ET341</strain>
    </source>
</reference>
<proteinExistence type="predicted"/>
<evidence type="ECO:0000313" key="1">
    <source>
        <dbReference type="EMBL" id="MDM8195372.1"/>
    </source>
</evidence>
<organism evidence="1 2">
    <name type="scientific">Massilimicrobiota timonensis</name>
    <dbReference type="NCBI Taxonomy" id="1776392"/>
    <lineage>
        <taxon>Bacteria</taxon>
        <taxon>Bacillati</taxon>
        <taxon>Bacillota</taxon>
        <taxon>Erysipelotrichia</taxon>
        <taxon>Erysipelotrichales</taxon>
        <taxon>Erysipelotrichaceae</taxon>
        <taxon>Massilimicrobiota</taxon>
    </lineage>
</organism>
<dbReference type="EMBL" id="JAUDCK010000007">
    <property type="protein sequence ID" value="MDM8195372.1"/>
    <property type="molecule type" value="Genomic_DNA"/>
</dbReference>
<evidence type="ECO:0000313" key="2">
    <source>
        <dbReference type="Proteomes" id="UP001529275"/>
    </source>
</evidence>
<accession>A0ABT7UIT6</accession>
<protein>
    <submittedName>
        <fullName evidence="1">Uncharacterized protein</fullName>
    </submittedName>
</protein>
<dbReference type="Proteomes" id="UP001529275">
    <property type="component" value="Unassembled WGS sequence"/>
</dbReference>
<gene>
    <name evidence="1" type="ORF">QUV98_03445</name>
</gene>
<sequence length="62" mass="7430">MVVLKEQKYHLYLSDEEYRRVLQSLIRLKNSLIAQGRYTDVVDDVLCKVLSSKKRKIKIEYI</sequence>
<name>A0ABT7UIT6_9FIRM</name>
<keyword evidence="2" id="KW-1185">Reference proteome</keyword>